<keyword evidence="2" id="KW-1185">Reference proteome</keyword>
<evidence type="ECO:0000313" key="2">
    <source>
        <dbReference type="Proteomes" id="UP000037904"/>
    </source>
</evidence>
<sequence>MLNEFSRAVLFLALSVADPHDQATQRLKGMSESQILENLRSTLHTEFKRLHRYSQINLSTIGLIRHVLVQVGGPQNLAQINLLDDKSRDIHISSVFASLMGISRKNICSTQNAIGTLIEQLLHSQAFVESHVDWLLVTKMTQRLKLPFWVFVTSIPDEWTSRLSSNSWRSLRVLLNDASYLHRSLQQPYNAERLFSIWAYLVRRTYPDAKDQVQKSAENICSGAIWSMTRAQATPAQMVLDLMTVLCISRLFPKETSSQKKSSSVEALDYLLKWNCRDDMLDPLNRLLVSLHRVLSADNFASRELNLARFISLVGLPNPLLELSDAYADQYFADRILNGSGHETAFANLCSRIGWFPIKLAPLNLSGKDS</sequence>
<accession>A0A0N0V582</accession>
<organism evidence="1 2">
    <name type="scientific">Fusarium langsethiae</name>
    <dbReference type="NCBI Taxonomy" id="179993"/>
    <lineage>
        <taxon>Eukaryota</taxon>
        <taxon>Fungi</taxon>
        <taxon>Dikarya</taxon>
        <taxon>Ascomycota</taxon>
        <taxon>Pezizomycotina</taxon>
        <taxon>Sordariomycetes</taxon>
        <taxon>Hypocreomycetidae</taxon>
        <taxon>Hypocreales</taxon>
        <taxon>Nectriaceae</taxon>
        <taxon>Fusarium</taxon>
    </lineage>
</organism>
<gene>
    <name evidence="1" type="ORF">FLAG1_10335</name>
</gene>
<reference evidence="1 2" key="1">
    <citation type="submission" date="2015-04" db="EMBL/GenBank/DDBJ databases">
        <title>The draft genome sequence of Fusarium langsethiae, a T-2/HT-2 mycotoxin producer.</title>
        <authorList>
            <person name="Lysoe E."/>
            <person name="Divon H.H."/>
            <person name="Terzi V."/>
            <person name="Orru L."/>
            <person name="Lamontanara A."/>
            <person name="Kolseth A.-K."/>
            <person name="Frandsen R.J."/>
            <person name="Nielsen K."/>
            <person name="Thrane U."/>
        </authorList>
    </citation>
    <scope>NUCLEOTIDE SEQUENCE [LARGE SCALE GENOMIC DNA]</scope>
    <source>
        <strain evidence="1 2">Fl201059</strain>
    </source>
</reference>
<dbReference type="Proteomes" id="UP000037904">
    <property type="component" value="Unassembled WGS sequence"/>
</dbReference>
<dbReference type="AlphaFoldDB" id="A0A0N0V582"/>
<name>A0A0N0V582_FUSLA</name>
<dbReference type="EMBL" id="JXCE01000526">
    <property type="protein sequence ID" value="KPA36877.1"/>
    <property type="molecule type" value="Genomic_DNA"/>
</dbReference>
<protein>
    <submittedName>
        <fullName evidence="1">Uncharacterized protein</fullName>
    </submittedName>
</protein>
<proteinExistence type="predicted"/>
<evidence type="ECO:0000313" key="1">
    <source>
        <dbReference type="EMBL" id="KPA36877.1"/>
    </source>
</evidence>
<comment type="caution">
    <text evidence="1">The sequence shown here is derived from an EMBL/GenBank/DDBJ whole genome shotgun (WGS) entry which is preliminary data.</text>
</comment>